<accession>A0ABT0FPK6</accession>
<comment type="caution">
    <text evidence="1">The sequence shown here is derived from an EMBL/GenBank/DDBJ whole genome shotgun (WGS) entry which is preliminary data.</text>
</comment>
<dbReference type="RefSeq" id="WP_242372472.1">
    <property type="nucleotide sequence ID" value="NZ_JAKRKC020000001.1"/>
</dbReference>
<dbReference type="EMBL" id="JAKRKC020000001">
    <property type="protein sequence ID" value="MCK2213856.1"/>
    <property type="molecule type" value="Genomic_DNA"/>
</dbReference>
<protein>
    <submittedName>
        <fullName evidence="1">Uncharacterized protein</fullName>
    </submittedName>
</protein>
<gene>
    <name evidence="1" type="ORF">MF672_008640</name>
</gene>
<name>A0ABT0FPK6_9ACTN</name>
<proteinExistence type="predicted"/>
<evidence type="ECO:0000313" key="2">
    <source>
        <dbReference type="Proteomes" id="UP001317259"/>
    </source>
</evidence>
<keyword evidence="2" id="KW-1185">Reference proteome</keyword>
<sequence length="61" mass="6704">MTGIRRIAGWEILEGAGGGYIAVRVVPVPPGSGQSNVRCGKTLTELYRRLEQERRRAQPVP</sequence>
<reference evidence="1 2" key="1">
    <citation type="submission" date="2022-04" db="EMBL/GenBank/DDBJ databases">
        <title>Genome draft of Actinomadura sp. ATCC 31491.</title>
        <authorList>
            <person name="Shi X."/>
            <person name="Du Y."/>
        </authorList>
    </citation>
    <scope>NUCLEOTIDE SEQUENCE [LARGE SCALE GENOMIC DNA]</scope>
    <source>
        <strain evidence="1 2">ATCC 31491</strain>
    </source>
</reference>
<evidence type="ECO:0000313" key="1">
    <source>
        <dbReference type="EMBL" id="MCK2213856.1"/>
    </source>
</evidence>
<organism evidence="1 2">
    <name type="scientific">Actinomadura luzonensis</name>
    <dbReference type="NCBI Taxonomy" id="2805427"/>
    <lineage>
        <taxon>Bacteria</taxon>
        <taxon>Bacillati</taxon>
        <taxon>Actinomycetota</taxon>
        <taxon>Actinomycetes</taxon>
        <taxon>Streptosporangiales</taxon>
        <taxon>Thermomonosporaceae</taxon>
        <taxon>Actinomadura</taxon>
    </lineage>
</organism>
<dbReference type="Proteomes" id="UP001317259">
    <property type="component" value="Unassembled WGS sequence"/>
</dbReference>